<name>A0A699J3Z9_TANCI</name>
<gene>
    <name evidence="2" type="ORF">Tci_581694</name>
</gene>
<dbReference type="AlphaFoldDB" id="A0A699J3Z9"/>
<feature type="region of interest" description="Disordered" evidence="1">
    <location>
        <begin position="48"/>
        <end position="78"/>
    </location>
</feature>
<evidence type="ECO:0000313" key="2">
    <source>
        <dbReference type="EMBL" id="GFA09722.1"/>
    </source>
</evidence>
<organism evidence="2">
    <name type="scientific">Tanacetum cinerariifolium</name>
    <name type="common">Dalmatian daisy</name>
    <name type="synonym">Chrysanthemum cinerariifolium</name>
    <dbReference type="NCBI Taxonomy" id="118510"/>
    <lineage>
        <taxon>Eukaryota</taxon>
        <taxon>Viridiplantae</taxon>
        <taxon>Streptophyta</taxon>
        <taxon>Embryophyta</taxon>
        <taxon>Tracheophyta</taxon>
        <taxon>Spermatophyta</taxon>
        <taxon>Magnoliopsida</taxon>
        <taxon>eudicotyledons</taxon>
        <taxon>Gunneridae</taxon>
        <taxon>Pentapetalae</taxon>
        <taxon>asterids</taxon>
        <taxon>campanulids</taxon>
        <taxon>Asterales</taxon>
        <taxon>Asteraceae</taxon>
        <taxon>Asteroideae</taxon>
        <taxon>Anthemideae</taxon>
        <taxon>Anthemidinae</taxon>
        <taxon>Tanacetum</taxon>
    </lineage>
</organism>
<protein>
    <submittedName>
        <fullName evidence="2">Uncharacterized protein</fullName>
    </submittedName>
</protein>
<reference evidence="2" key="1">
    <citation type="journal article" date="2019" name="Sci. Rep.">
        <title>Draft genome of Tanacetum cinerariifolium, the natural source of mosquito coil.</title>
        <authorList>
            <person name="Yamashiro T."/>
            <person name="Shiraishi A."/>
            <person name="Satake H."/>
            <person name="Nakayama K."/>
        </authorList>
    </citation>
    <scope>NUCLEOTIDE SEQUENCE</scope>
</reference>
<feature type="non-terminal residue" evidence="2">
    <location>
        <position position="1"/>
    </location>
</feature>
<accession>A0A699J3Z9</accession>
<sequence>VTKDEGKDGVEIITVNVIPPDHVDDVPVVEPNQHDDVPVVPEHVLVDEDEDPEKEEFKEEEDDIEIDIEEDENDQKPEDVTKVENTIEHEDETIPASVHEVGESSTAHFLRKDIDVLFLGLVRRDINTFLSNDLSFKMTVWSRDGACIGREEKENQRTCIMVECKKLKKELEEARFSNTFLHMQNERVERDLYWTKVRAHELYQEMIHRGLVFEERPNEAIDVSIKDEERTLKESRGESS</sequence>
<comment type="caution">
    <text evidence="2">The sequence shown here is derived from an EMBL/GenBank/DDBJ whole genome shotgun (WGS) entry which is preliminary data.</text>
</comment>
<feature type="compositionally biased region" description="Acidic residues" evidence="1">
    <location>
        <begin position="48"/>
        <end position="73"/>
    </location>
</feature>
<evidence type="ECO:0000256" key="1">
    <source>
        <dbReference type="SAM" id="MobiDB-lite"/>
    </source>
</evidence>
<proteinExistence type="predicted"/>
<dbReference type="EMBL" id="BKCJ010368444">
    <property type="protein sequence ID" value="GFA09722.1"/>
    <property type="molecule type" value="Genomic_DNA"/>
</dbReference>